<keyword evidence="1" id="KW-0472">Membrane</keyword>
<accession>A0ABW4QNM1</accession>
<reference evidence="3" key="1">
    <citation type="journal article" date="2019" name="Int. J. Syst. Evol. Microbiol.">
        <title>The Global Catalogue of Microorganisms (GCM) 10K type strain sequencing project: providing services to taxonomists for standard genome sequencing and annotation.</title>
        <authorList>
            <consortium name="The Broad Institute Genomics Platform"/>
            <consortium name="The Broad Institute Genome Sequencing Center for Infectious Disease"/>
            <person name="Wu L."/>
            <person name="Ma J."/>
        </authorList>
    </citation>
    <scope>NUCLEOTIDE SEQUENCE [LARGE SCALE GENOMIC DNA]</scope>
    <source>
        <strain evidence="3">CGMCC 1.15795</strain>
    </source>
</reference>
<evidence type="ECO:0008006" key="4">
    <source>
        <dbReference type="Google" id="ProtNLM"/>
    </source>
</evidence>
<keyword evidence="1" id="KW-0812">Transmembrane</keyword>
<proteinExistence type="predicted"/>
<keyword evidence="3" id="KW-1185">Reference proteome</keyword>
<evidence type="ECO:0000313" key="3">
    <source>
        <dbReference type="Proteomes" id="UP001597197"/>
    </source>
</evidence>
<dbReference type="RefSeq" id="WP_382311477.1">
    <property type="nucleotide sequence ID" value="NZ_JBHUFD010000001.1"/>
</dbReference>
<dbReference type="Proteomes" id="UP001597197">
    <property type="component" value="Unassembled WGS sequence"/>
</dbReference>
<name>A0ABW4QNM1_9BACT</name>
<protein>
    <recommendedName>
        <fullName evidence="4">TFIIB-type zinc ribbon-containing protein</fullName>
    </recommendedName>
</protein>
<sequence>MNAPLLSSKKCPSCQQWSQWQQHADDRCEHCGELLDPRASQDAYDDVQRTQRIKPVWQLDIKPEDGASTRLGKRLVYGGQVLFAAIMSALVALVAAAAA</sequence>
<evidence type="ECO:0000313" key="2">
    <source>
        <dbReference type="EMBL" id="MFD1871138.1"/>
    </source>
</evidence>
<keyword evidence="1" id="KW-1133">Transmembrane helix</keyword>
<dbReference type="EMBL" id="JBHUFD010000001">
    <property type="protein sequence ID" value="MFD1871138.1"/>
    <property type="molecule type" value="Genomic_DNA"/>
</dbReference>
<comment type="caution">
    <text evidence="2">The sequence shown here is derived from an EMBL/GenBank/DDBJ whole genome shotgun (WGS) entry which is preliminary data.</text>
</comment>
<organism evidence="2 3">
    <name type="scientific">Hymenobacter bucti</name>
    <dbReference type="NCBI Taxonomy" id="1844114"/>
    <lineage>
        <taxon>Bacteria</taxon>
        <taxon>Pseudomonadati</taxon>
        <taxon>Bacteroidota</taxon>
        <taxon>Cytophagia</taxon>
        <taxon>Cytophagales</taxon>
        <taxon>Hymenobacteraceae</taxon>
        <taxon>Hymenobacter</taxon>
    </lineage>
</organism>
<evidence type="ECO:0000256" key="1">
    <source>
        <dbReference type="SAM" id="Phobius"/>
    </source>
</evidence>
<feature type="transmembrane region" description="Helical" evidence="1">
    <location>
        <begin position="75"/>
        <end position="98"/>
    </location>
</feature>
<gene>
    <name evidence="2" type="ORF">ACFSDX_01775</name>
</gene>